<feature type="chain" id="PRO_5029725679" evidence="1">
    <location>
        <begin position="32"/>
        <end position="705"/>
    </location>
</feature>
<dbReference type="Proteomes" id="UP000509458">
    <property type="component" value="Chromosome"/>
</dbReference>
<dbReference type="AlphaFoldDB" id="A0A6T9XV17"/>
<dbReference type="RefSeq" id="WP_179981904.1">
    <property type="nucleotide sequence ID" value="NZ_LR812090.1"/>
</dbReference>
<evidence type="ECO:0000313" key="2">
    <source>
        <dbReference type="EMBL" id="CAB9492130.1"/>
    </source>
</evidence>
<evidence type="ECO:0000313" key="3">
    <source>
        <dbReference type="Proteomes" id="UP000509458"/>
    </source>
</evidence>
<feature type="signal peptide" evidence="1">
    <location>
        <begin position="1"/>
        <end position="31"/>
    </location>
</feature>
<name>A0A6T9XV17_ALTMA</name>
<reference evidence="2 3" key="1">
    <citation type="submission" date="2020-06" db="EMBL/GenBank/DDBJ databases">
        <authorList>
            <person name="Duchaud E."/>
        </authorList>
    </citation>
    <scope>NUCLEOTIDE SEQUENCE [LARGE SCALE GENOMIC DNA]</scope>
    <source>
        <strain evidence="2">Alteromonas fortis</strain>
    </source>
</reference>
<evidence type="ECO:0000256" key="1">
    <source>
        <dbReference type="SAM" id="SignalP"/>
    </source>
</evidence>
<accession>A0A6T9XV17</accession>
<protein>
    <submittedName>
        <fullName evidence="2">Putative porin</fullName>
    </submittedName>
</protein>
<keyword evidence="1" id="KW-0732">Signal</keyword>
<dbReference type="Pfam" id="PF06082">
    <property type="entry name" value="YjbH"/>
    <property type="match status" value="1"/>
</dbReference>
<organism evidence="2 3">
    <name type="scientific">Alteromonas macleodii</name>
    <name type="common">Pseudoalteromonas macleodii</name>
    <dbReference type="NCBI Taxonomy" id="28108"/>
    <lineage>
        <taxon>Bacteria</taxon>
        <taxon>Pseudomonadati</taxon>
        <taxon>Pseudomonadota</taxon>
        <taxon>Gammaproteobacteria</taxon>
        <taxon>Alteromonadales</taxon>
        <taxon>Alteromonadaceae</taxon>
        <taxon>Alteromonas/Salinimonas group</taxon>
        <taxon>Alteromonas</taxon>
    </lineage>
</organism>
<sequence>MSAQLLSKKKISKKKTLALVIGSALSSTTFADTQIRVTPSQMVQGGNGLIQTPTARMRDEGGMAINYTDNGEYRFWSVNIQLYDWMEATARYTDVRTRLYSQVESFSGDQTLKDKGLDVKFRLWKESYYLPDISVGFRDFGGTGFFESEYVNASKSVGPFDFHLGLGWGYLGTADDITNPFCEVRDSFCERPGGFSGRGGKVDYDQFFKGTTAFFGGVEYQTPWEPLTLKLEFEGNDYSRDRAGQLEQDSRWNVGAVYRYKDFDFSLNYQRGNTIGFGVTYRFNMNTASQIKFDDAPRSLMGRNAPSNVKDVNKSRLYNDLFRSGGFILSDAEIKEDSATFYGTQVKYRDQGEAIERVGRVAASELPDSVKTYHMVDSRGGIPMVDTQIDAEAFISAARYESVDAEIAETYIRTSPSKEVMEAYDPENTSGIFYSADFFFTQSFGNPEDFYLYQTGLLLNGGYAFNENFSVVSSARVTLLDNFDKFNYLVDGEDVSLPRVRTRVREYVSENDVWLDTAFLNYKDNIAEDLYAQAYAGYLETMFAGVGGEILYRPVDSNVAYGIDINYVKQRDPYSQTGLEDYDTITGHASVYWQPEFLDDTQITVSAGQFLAKDKGVNIDYAKRFDSGIIVGAYAAFTDVSSEEYGEGSFTKGFYISIPTDLFLLEPSKGRGLFPWVPISRDGGQLLRRPSRLIDLTETRSPFFD</sequence>
<dbReference type="EMBL" id="LR812090">
    <property type="protein sequence ID" value="CAB9492130.1"/>
    <property type="molecule type" value="Genomic_DNA"/>
</dbReference>
<proteinExistence type="predicted"/>
<dbReference type="InterPro" id="IPR010344">
    <property type="entry name" value="YbjH"/>
</dbReference>
<gene>
    <name evidence="2" type="primary">yjbH</name>
    <name evidence="2" type="ORF">ALFOR1_10062</name>
</gene>